<reference evidence="7" key="1">
    <citation type="journal article" date="2018" name="Nat. Microbiol.">
        <title>Leveraging single-cell genomics to expand the fungal tree of life.</title>
        <authorList>
            <person name="Ahrendt S.R."/>
            <person name="Quandt C.A."/>
            <person name="Ciobanu D."/>
            <person name="Clum A."/>
            <person name="Salamov A."/>
            <person name="Andreopoulos B."/>
            <person name="Cheng J.F."/>
            <person name="Woyke T."/>
            <person name="Pelin A."/>
            <person name="Henrissat B."/>
            <person name="Reynolds N.K."/>
            <person name="Benny G.L."/>
            <person name="Smith M.E."/>
            <person name="James T.Y."/>
            <person name="Grigoriev I.V."/>
        </authorList>
    </citation>
    <scope>NUCLEOTIDE SEQUENCE [LARGE SCALE GENOMIC DNA]</scope>
</reference>
<dbReference type="EMBL" id="KZ995811">
    <property type="protein sequence ID" value="RKO89932.1"/>
    <property type="molecule type" value="Genomic_DNA"/>
</dbReference>
<feature type="domain" description="Peptidase A1" evidence="5">
    <location>
        <begin position="81"/>
        <end position="371"/>
    </location>
</feature>
<dbReference type="OrthoDB" id="2747330at2759"/>
<dbReference type="AlphaFoldDB" id="A0A4P9WC90"/>
<sequence>MKSAFLILSALVATATASPVASHTADPHPASLSIARRPSAASRGERAKASLAISRARFSALSNGVAKNSVTLVDDVNEGFFFTTITIGNGQSFKIDLDTGSPDLFVPGPACKSTDGSCTSGGKPINLADHTIHPNGETFHNSYGGDTASASGDVYVGPYTLAGVTAKKGFFGVTTSEAGFAMEAQGLLGLSFPFGNTLPHSVTAKVGEVPIVALGLKSFGFYLSNTNQNDSGLFTVNGVDPSHVTGDFNFEEITGTGLWKFNVSHGQYQVGDVLGDLSGAAGNVTGAIADTGSTFIEVPTDVASQIWLNIGAFDDGTGQGTANISCSVAETGPDVVFTFSDTPFNVPASAYVVPNGDGTCAAGIAGGAEAS</sequence>
<evidence type="ECO:0000256" key="2">
    <source>
        <dbReference type="PIRSR" id="PIRSR601461-1"/>
    </source>
</evidence>
<feature type="signal peptide" evidence="4">
    <location>
        <begin position="1"/>
        <end position="17"/>
    </location>
</feature>
<dbReference type="GO" id="GO:0006508">
    <property type="term" value="P:proteolysis"/>
    <property type="evidence" value="ECO:0007669"/>
    <property type="project" value="InterPro"/>
</dbReference>
<dbReference type="GO" id="GO:0004190">
    <property type="term" value="F:aspartic-type endopeptidase activity"/>
    <property type="evidence" value="ECO:0007669"/>
    <property type="project" value="InterPro"/>
</dbReference>
<proteinExistence type="inferred from homology"/>
<dbReference type="InterPro" id="IPR034164">
    <property type="entry name" value="Pepsin-like_dom"/>
</dbReference>
<dbReference type="SUPFAM" id="SSF50630">
    <property type="entry name" value="Acid proteases"/>
    <property type="match status" value="1"/>
</dbReference>
<evidence type="ECO:0000256" key="3">
    <source>
        <dbReference type="SAM" id="MobiDB-lite"/>
    </source>
</evidence>
<keyword evidence="7" id="KW-1185">Reference proteome</keyword>
<keyword evidence="4" id="KW-0732">Signal</keyword>
<evidence type="ECO:0000256" key="1">
    <source>
        <dbReference type="ARBA" id="ARBA00007447"/>
    </source>
</evidence>
<dbReference type="CDD" id="cd05471">
    <property type="entry name" value="pepsin_like"/>
    <property type="match status" value="1"/>
</dbReference>
<dbReference type="PANTHER" id="PTHR47966:SF51">
    <property type="entry name" value="BETA-SITE APP-CLEAVING ENZYME, ISOFORM A-RELATED"/>
    <property type="match status" value="1"/>
</dbReference>
<evidence type="ECO:0000313" key="6">
    <source>
        <dbReference type="EMBL" id="RKO89932.1"/>
    </source>
</evidence>
<dbReference type="InterPro" id="IPR021109">
    <property type="entry name" value="Peptidase_aspartic_dom_sf"/>
</dbReference>
<dbReference type="InterPro" id="IPR033121">
    <property type="entry name" value="PEPTIDASE_A1"/>
</dbReference>
<dbReference type="Pfam" id="PF00026">
    <property type="entry name" value="Asp"/>
    <property type="match status" value="1"/>
</dbReference>
<dbReference type="InterPro" id="IPR001461">
    <property type="entry name" value="Aspartic_peptidase_A1"/>
</dbReference>
<name>A0A4P9WC90_9FUNG</name>
<dbReference type="Proteomes" id="UP000269721">
    <property type="component" value="Unassembled WGS sequence"/>
</dbReference>
<comment type="similarity">
    <text evidence="1">Belongs to the peptidase A1 family.</text>
</comment>
<feature type="active site" evidence="2">
    <location>
        <position position="98"/>
    </location>
</feature>
<organism evidence="6 7">
    <name type="scientific">Blyttiomyces helicus</name>
    <dbReference type="NCBI Taxonomy" id="388810"/>
    <lineage>
        <taxon>Eukaryota</taxon>
        <taxon>Fungi</taxon>
        <taxon>Fungi incertae sedis</taxon>
        <taxon>Chytridiomycota</taxon>
        <taxon>Chytridiomycota incertae sedis</taxon>
        <taxon>Chytridiomycetes</taxon>
        <taxon>Chytridiomycetes incertae sedis</taxon>
        <taxon>Blyttiomyces</taxon>
    </lineage>
</organism>
<evidence type="ECO:0000313" key="7">
    <source>
        <dbReference type="Proteomes" id="UP000269721"/>
    </source>
</evidence>
<dbReference type="PANTHER" id="PTHR47966">
    <property type="entry name" value="BETA-SITE APP-CLEAVING ENZYME, ISOFORM A-RELATED"/>
    <property type="match status" value="1"/>
</dbReference>
<dbReference type="PRINTS" id="PR00792">
    <property type="entry name" value="PEPSIN"/>
</dbReference>
<dbReference type="Gene3D" id="2.40.70.10">
    <property type="entry name" value="Acid Proteases"/>
    <property type="match status" value="2"/>
</dbReference>
<gene>
    <name evidence="6" type="ORF">BDK51DRAFT_31954</name>
</gene>
<feature type="region of interest" description="Disordered" evidence="3">
    <location>
        <begin position="21"/>
        <end position="41"/>
    </location>
</feature>
<feature type="active site" evidence="2">
    <location>
        <position position="290"/>
    </location>
</feature>
<feature type="non-terminal residue" evidence="6">
    <location>
        <position position="371"/>
    </location>
</feature>
<evidence type="ECO:0000256" key="4">
    <source>
        <dbReference type="SAM" id="SignalP"/>
    </source>
</evidence>
<dbReference type="PROSITE" id="PS51767">
    <property type="entry name" value="PEPTIDASE_A1"/>
    <property type="match status" value="1"/>
</dbReference>
<protein>
    <submittedName>
        <fullName evidence="6">Aspartic peptidase domain-containing protein</fullName>
    </submittedName>
</protein>
<evidence type="ECO:0000259" key="5">
    <source>
        <dbReference type="PROSITE" id="PS51767"/>
    </source>
</evidence>
<feature type="chain" id="PRO_5020436531" evidence="4">
    <location>
        <begin position="18"/>
        <end position="371"/>
    </location>
</feature>
<accession>A0A4P9WC90</accession>